<proteinExistence type="inferred from homology"/>
<reference evidence="20 21" key="1">
    <citation type="journal article" date="2019" name="Int. J. Syst. Evol. Microbiol.">
        <title>The Global Catalogue of Microorganisms (GCM) 10K type strain sequencing project: providing services to taxonomists for standard genome sequencing and annotation.</title>
        <authorList>
            <consortium name="The Broad Institute Genomics Platform"/>
            <consortium name="The Broad Institute Genome Sequencing Center for Infectious Disease"/>
            <person name="Wu L."/>
            <person name="Ma J."/>
        </authorList>
    </citation>
    <scope>NUCLEOTIDE SEQUENCE [LARGE SCALE GENOMIC DNA]</scope>
    <source>
        <strain evidence="20 21">PSR21</strain>
    </source>
</reference>
<dbReference type="RefSeq" id="WP_276303631.1">
    <property type="nucleotide sequence ID" value="NZ_CP119992.1"/>
</dbReference>
<evidence type="ECO:0000256" key="4">
    <source>
        <dbReference type="ARBA" id="ARBA00010561"/>
    </source>
</evidence>
<keyword evidence="9 19" id="KW-0808">Transferase</keyword>
<evidence type="ECO:0000256" key="8">
    <source>
        <dbReference type="ARBA" id="ARBA00022573"/>
    </source>
</evidence>
<comment type="subcellular location">
    <subcellularLocation>
        <location evidence="2 19">Cell membrane</location>
        <topology evidence="2 19">Multi-pass membrane protein</topology>
    </subcellularLocation>
</comment>
<feature type="transmembrane region" description="Helical" evidence="19">
    <location>
        <begin position="108"/>
        <end position="133"/>
    </location>
</feature>
<dbReference type="GeneID" id="79316232"/>
<comment type="pathway">
    <text evidence="3 19">Cofactor biosynthesis; adenosylcobalamin biosynthesis; adenosylcobalamin from cob(II)yrinate a,c-diamide: step 7/7.</text>
</comment>
<dbReference type="NCBIfam" id="TIGR00317">
    <property type="entry name" value="cobS"/>
    <property type="match status" value="1"/>
</dbReference>
<organism evidence="20 21">
    <name type="scientific">Halomarina halobia</name>
    <dbReference type="NCBI Taxonomy" id="3033386"/>
    <lineage>
        <taxon>Archaea</taxon>
        <taxon>Methanobacteriati</taxon>
        <taxon>Methanobacteriota</taxon>
        <taxon>Stenosarchaea group</taxon>
        <taxon>Halobacteria</taxon>
        <taxon>Halobacteriales</taxon>
        <taxon>Natronomonadaceae</taxon>
        <taxon>Halomarina</taxon>
    </lineage>
</organism>
<gene>
    <name evidence="19 20" type="primary">cobS</name>
    <name evidence="20" type="ORF">ACFQPE_09935</name>
</gene>
<evidence type="ECO:0000256" key="6">
    <source>
        <dbReference type="ARBA" id="ARBA00015850"/>
    </source>
</evidence>
<dbReference type="GO" id="GO:0009236">
    <property type="term" value="P:cobalamin biosynthetic process"/>
    <property type="evidence" value="ECO:0007669"/>
    <property type="project" value="UniProtKB-UniRule"/>
</dbReference>
<dbReference type="GO" id="GO:0051073">
    <property type="term" value="F:adenosylcobinamide-GDP ribazoletransferase activity"/>
    <property type="evidence" value="ECO:0007669"/>
    <property type="project" value="UniProtKB-UniRule"/>
</dbReference>
<evidence type="ECO:0000313" key="21">
    <source>
        <dbReference type="Proteomes" id="UP001596547"/>
    </source>
</evidence>
<evidence type="ECO:0000256" key="10">
    <source>
        <dbReference type="ARBA" id="ARBA00022692"/>
    </source>
</evidence>
<evidence type="ECO:0000256" key="18">
    <source>
        <dbReference type="ARBA" id="ARBA00049504"/>
    </source>
</evidence>
<comment type="cofactor">
    <cofactor evidence="1 19">
        <name>Mg(2+)</name>
        <dbReference type="ChEBI" id="CHEBI:18420"/>
    </cofactor>
</comment>
<keyword evidence="10 19" id="KW-0812">Transmembrane</keyword>
<evidence type="ECO:0000256" key="13">
    <source>
        <dbReference type="ARBA" id="ARBA00023136"/>
    </source>
</evidence>
<keyword evidence="11 19" id="KW-0460">Magnesium</keyword>
<evidence type="ECO:0000256" key="11">
    <source>
        <dbReference type="ARBA" id="ARBA00022842"/>
    </source>
</evidence>
<accession>A0ABD6A927</accession>
<comment type="caution">
    <text evidence="19">Lacks conserved residue(s) required for the propagation of feature annotation.</text>
</comment>
<dbReference type="EMBL" id="JBHTBF010000002">
    <property type="protein sequence ID" value="MFC7317114.1"/>
    <property type="molecule type" value="Genomic_DNA"/>
</dbReference>
<keyword evidence="7 19" id="KW-1003">Cell membrane</keyword>
<dbReference type="PANTHER" id="PTHR34148">
    <property type="entry name" value="ADENOSYLCOBINAMIDE-GDP RIBAZOLETRANSFERASE"/>
    <property type="match status" value="1"/>
</dbReference>
<comment type="caution">
    <text evidence="20">The sequence shown here is derived from an EMBL/GenBank/DDBJ whole genome shotgun (WGS) entry which is preliminary data.</text>
</comment>
<dbReference type="HAMAP" id="MF_00719">
    <property type="entry name" value="CobS"/>
    <property type="match status" value="1"/>
</dbReference>
<evidence type="ECO:0000256" key="15">
    <source>
        <dbReference type="ARBA" id="ARBA00032605"/>
    </source>
</evidence>
<evidence type="ECO:0000256" key="1">
    <source>
        <dbReference type="ARBA" id="ARBA00001946"/>
    </source>
</evidence>
<comment type="catalytic activity">
    <reaction evidence="17 19">
        <text>alpha-ribazole + adenosylcob(III)inamide-GDP = adenosylcob(III)alamin + GMP + H(+)</text>
        <dbReference type="Rhea" id="RHEA:16049"/>
        <dbReference type="ChEBI" id="CHEBI:10329"/>
        <dbReference type="ChEBI" id="CHEBI:15378"/>
        <dbReference type="ChEBI" id="CHEBI:18408"/>
        <dbReference type="ChEBI" id="CHEBI:58115"/>
        <dbReference type="ChEBI" id="CHEBI:60487"/>
        <dbReference type="EC" id="2.7.8.26"/>
    </reaction>
</comment>
<evidence type="ECO:0000256" key="17">
    <source>
        <dbReference type="ARBA" id="ARBA00048623"/>
    </source>
</evidence>
<evidence type="ECO:0000256" key="9">
    <source>
        <dbReference type="ARBA" id="ARBA00022679"/>
    </source>
</evidence>
<evidence type="ECO:0000256" key="2">
    <source>
        <dbReference type="ARBA" id="ARBA00004651"/>
    </source>
</evidence>
<evidence type="ECO:0000256" key="7">
    <source>
        <dbReference type="ARBA" id="ARBA00022475"/>
    </source>
</evidence>
<feature type="transmembrane region" description="Helical" evidence="19">
    <location>
        <begin position="33"/>
        <end position="58"/>
    </location>
</feature>
<keyword evidence="8 19" id="KW-0169">Cobalamin biosynthesis</keyword>
<comment type="function">
    <text evidence="14 19">Joins adenosylcobinamide-GDP and alpha-ribazole to generate adenosylcobalamin (Ado-cobalamin). Also synthesizes adenosylcobalamin 5'-phosphate from adenosylcobinamide-GDP and alpha-ribazole 5'-phosphate.</text>
</comment>
<protein>
    <recommendedName>
        <fullName evidence="6 19">Adenosylcobinamide-GDP ribazoletransferase</fullName>
        <ecNumber evidence="5 19">2.7.8.26</ecNumber>
    </recommendedName>
    <alternativeName>
        <fullName evidence="16 19">Cobalamin synthase</fullName>
    </alternativeName>
    <alternativeName>
        <fullName evidence="15 19">Cobalamin-5'-phosphate synthase</fullName>
    </alternativeName>
</protein>
<dbReference type="Proteomes" id="UP001596547">
    <property type="component" value="Unassembled WGS sequence"/>
</dbReference>
<dbReference type="PANTHER" id="PTHR34148:SF1">
    <property type="entry name" value="ADENOSYLCOBINAMIDE-GDP RIBAZOLETRANSFERASE"/>
    <property type="match status" value="1"/>
</dbReference>
<evidence type="ECO:0000313" key="20">
    <source>
        <dbReference type="EMBL" id="MFC7317114.1"/>
    </source>
</evidence>
<evidence type="ECO:0000256" key="5">
    <source>
        <dbReference type="ARBA" id="ARBA00013200"/>
    </source>
</evidence>
<evidence type="ECO:0000256" key="3">
    <source>
        <dbReference type="ARBA" id="ARBA00004663"/>
    </source>
</evidence>
<keyword evidence="13 19" id="KW-0472">Membrane</keyword>
<name>A0ABD6A927_9EURY</name>
<evidence type="ECO:0000256" key="12">
    <source>
        <dbReference type="ARBA" id="ARBA00022989"/>
    </source>
</evidence>
<dbReference type="EC" id="2.7.8.26" evidence="5 19"/>
<comment type="similarity">
    <text evidence="4 19">Belongs to the CobS family.</text>
</comment>
<dbReference type="Pfam" id="PF02654">
    <property type="entry name" value="CobS"/>
    <property type="match status" value="1"/>
</dbReference>
<dbReference type="InterPro" id="IPR003805">
    <property type="entry name" value="CobS"/>
</dbReference>
<evidence type="ECO:0000256" key="14">
    <source>
        <dbReference type="ARBA" id="ARBA00025228"/>
    </source>
</evidence>
<keyword evidence="21" id="KW-1185">Reference proteome</keyword>
<keyword evidence="12 19" id="KW-1133">Transmembrane helix</keyword>
<dbReference type="GO" id="GO:0005886">
    <property type="term" value="C:plasma membrane"/>
    <property type="evidence" value="ECO:0007669"/>
    <property type="project" value="UniProtKB-SubCell"/>
</dbReference>
<dbReference type="AlphaFoldDB" id="A0ABD6A927"/>
<sequence length="252" mass="24430">MVLTALSGALGFLSRLPVGRTEAAWEAFRRAPVAFVLAAYPIGALAALPVALAGALSLPAPTVAFALLVALALVTGVNHADGVADLGDAAAVHGSPAERRAVMKDTTVGVGALLALGTLLVGLALAGLALAALPPLALAGVVIAAEVGAKLSMAAVACLGEATHDGLGAGFTRRADAAQFVGPAVAAVPALALTGPSIAAAGAVLAGLAGGLAVLWWARRALGGANGDVFGAANEVGRVCALHVGVILWTLS</sequence>
<evidence type="ECO:0000256" key="19">
    <source>
        <dbReference type="HAMAP-Rule" id="MF_00719"/>
    </source>
</evidence>
<evidence type="ECO:0000256" key="16">
    <source>
        <dbReference type="ARBA" id="ARBA00032853"/>
    </source>
</evidence>
<feature type="transmembrane region" description="Helical" evidence="19">
    <location>
        <begin position="198"/>
        <end position="218"/>
    </location>
</feature>
<dbReference type="GO" id="GO:0008818">
    <property type="term" value="F:cobalamin 5'-phosphate synthase activity"/>
    <property type="evidence" value="ECO:0007669"/>
    <property type="project" value="UniProtKB-UniRule"/>
</dbReference>
<comment type="catalytic activity">
    <reaction evidence="18 19">
        <text>alpha-ribazole 5'-phosphate + adenosylcob(III)inamide-GDP = adenosylcob(III)alamin 5'-phosphate + GMP + H(+)</text>
        <dbReference type="Rhea" id="RHEA:23560"/>
        <dbReference type="ChEBI" id="CHEBI:15378"/>
        <dbReference type="ChEBI" id="CHEBI:57918"/>
        <dbReference type="ChEBI" id="CHEBI:58115"/>
        <dbReference type="ChEBI" id="CHEBI:60487"/>
        <dbReference type="ChEBI" id="CHEBI:60493"/>
        <dbReference type="EC" id="2.7.8.26"/>
    </reaction>
</comment>